<dbReference type="EMBL" id="CP000474">
    <property type="protein sequence ID" value="ABM09300.1"/>
    <property type="molecule type" value="Genomic_DNA"/>
</dbReference>
<dbReference type="HOGENOM" id="CLU_2178362_0_0_11"/>
<evidence type="ECO:0000313" key="3">
    <source>
        <dbReference type="Proteomes" id="UP000000637"/>
    </source>
</evidence>
<feature type="compositionally biased region" description="Low complexity" evidence="1">
    <location>
        <begin position="7"/>
        <end position="18"/>
    </location>
</feature>
<dbReference type="OrthoDB" id="4952347at2"/>
<protein>
    <submittedName>
        <fullName evidence="2">Uncharacterized protein</fullName>
    </submittedName>
</protein>
<dbReference type="Proteomes" id="UP000000637">
    <property type="component" value="Chromosome"/>
</dbReference>
<dbReference type="AlphaFoldDB" id="A1R3M9"/>
<sequence>MPYQGDTTPAASTPKTPSILEAPGTPAKTPTVPVIPAVDLFLGTVTITTKARTGKFAYPEPQLIAQALAKAILPTRWCEASRTLTVTVAAVGKRAGLQRHFTLSRDHPS</sequence>
<evidence type="ECO:0000256" key="1">
    <source>
        <dbReference type="SAM" id="MobiDB-lite"/>
    </source>
</evidence>
<dbReference type="KEGG" id="aau:AAur_1052"/>
<accession>A1R3M9</accession>
<name>A1R3M9_PAEAT</name>
<organism evidence="2 3">
    <name type="scientific">Paenarthrobacter aurescens (strain TC1)</name>
    <dbReference type="NCBI Taxonomy" id="290340"/>
    <lineage>
        <taxon>Bacteria</taxon>
        <taxon>Bacillati</taxon>
        <taxon>Actinomycetota</taxon>
        <taxon>Actinomycetes</taxon>
        <taxon>Micrococcales</taxon>
        <taxon>Micrococcaceae</taxon>
        <taxon>Paenarthrobacter</taxon>
    </lineage>
</organism>
<dbReference type="RefSeq" id="WP_011773788.1">
    <property type="nucleotide sequence ID" value="NC_008711.1"/>
</dbReference>
<reference evidence="2 3" key="1">
    <citation type="journal article" date="2006" name="PLoS Genet.">
        <title>Secrets of soil survival revealed by the genome sequence of Arthrobacter aurescens TC1.</title>
        <authorList>
            <person name="Mongodin E.F."/>
            <person name="Shapir N."/>
            <person name="Daugherty S.C."/>
            <person name="DeBoy R.T."/>
            <person name="Emerson J.B."/>
            <person name="Shvartzbeyn A."/>
            <person name="Radune D."/>
            <person name="Vamathevan J."/>
            <person name="Riggs F."/>
            <person name="Grinberg V."/>
            <person name="Khouri H."/>
            <person name="Wackett L.P."/>
            <person name="Nelson K.E."/>
            <person name="Sadowsky M.J."/>
        </authorList>
    </citation>
    <scope>NUCLEOTIDE SEQUENCE [LARGE SCALE GENOMIC DNA]</scope>
    <source>
        <strain evidence="2 3">TC1</strain>
    </source>
</reference>
<gene>
    <name evidence="2" type="ordered locus">AAur_1052</name>
</gene>
<feature type="region of interest" description="Disordered" evidence="1">
    <location>
        <begin position="1"/>
        <end position="29"/>
    </location>
</feature>
<evidence type="ECO:0000313" key="2">
    <source>
        <dbReference type="EMBL" id="ABM09300.1"/>
    </source>
</evidence>
<proteinExistence type="predicted"/>
<keyword evidence="3" id="KW-1185">Reference proteome</keyword>